<feature type="compositionally biased region" description="Low complexity" evidence="1">
    <location>
        <begin position="92"/>
        <end position="102"/>
    </location>
</feature>
<evidence type="ECO:0000313" key="2">
    <source>
        <dbReference type="EMBL" id="TGO55881.1"/>
    </source>
</evidence>
<dbReference type="EMBL" id="PQXN01000085">
    <property type="protein sequence ID" value="TGO55881.1"/>
    <property type="molecule type" value="Genomic_DNA"/>
</dbReference>
<accession>A0A4Z1I2W1</accession>
<evidence type="ECO:0000256" key="1">
    <source>
        <dbReference type="SAM" id="MobiDB-lite"/>
    </source>
</evidence>
<feature type="compositionally biased region" description="Polar residues" evidence="1">
    <location>
        <begin position="74"/>
        <end position="91"/>
    </location>
</feature>
<feature type="compositionally biased region" description="Acidic residues" evidence="1">
    <location>
        <begin position="57"/>
        <end position="71"/>
    </location>
</feature>
<sequence length="117" mass="13009">MFEILLAESHGQLCGYLTIDTGLCPYPRVPTPSHVPLKRVCKWLCCLALDPGLLTSDEDERSEECEAEEEGFSQKPQASTRASTNLPLINLSSRPMSESQSSPNALRTIQKPHRRVV</sequence>
<dbReference type="OrthoDB" id="3563452at2759"/>
<dbReference type="Proteomes" id="UP000297527">
    <property type="component" value="Unassembled WGS sequence"/>
</dbReference>
<evidence type="ECO:0000313" key="3">
    <source>
        <dbReference type="Proteomes" id="UP000297527"/>
    </source>
</evidence>
<gene>
    <name evidence="2" type="ORF">BCON_0085g00330</name>
</gene>
<keyword evidence="3" id="KW-1185">Reference proteome</keyword>
<protein>
    <submittedName>
        <fullName evidence="2">Uncharacterized protein</fullName>
    </submittedName>
</protein>
<proteinExistence type="predicted"/>
<feature type="region of interest" description="Disordered" evidence="1">
    <location>
        <begin position="57"/>
        <end position="117"/>
    </location>
</feature>
<dbReference type="AlphaFoldDB" id="A0A4Z1I2W1"/>
<reference evidence="2 3" key="1">
    <citation type="submission" date="2017-12" db="EMBL/GenBank/DDBJ databases">
        <title>Comparative genomics of Botrytis spp.</title>
        <authorList>
            <person name="Valero-Jimenez C.A."/>
            <person name="Tapia P."/>
            <person name="Veloso J."/>
            <person name="Silva-Moreno E."/>
            <person name="Staats M."/>
            <person name="Valdes J.H."/>
            <person name="Van Kan J.A.L."/>
        </authorList>
    </citation>
    <scope>NUCLEOTIDE SEQUENCE [LARGE SCALE GENOMIC DNA]</scope>
    <source>
        <strain evidence="2 3">MUCL11595</strain>
    </source>
</reference>
<organism evidence="2 3">
    <name type="scientific">Botryotinia convoluta</name>
    <dbReference type="NCBI Taxonomy" id="54673"/>
    <lineage>
        <taxon>Eukaryota</taxon>
        <taxon>Fungi</taxon>
        <taxon>Dikarya</taxon>
        <taxon>Ascomycota</taxon>
        <taxon>Pezizomycotina</taxon>
        <taxon>Leotiomycetes</taxon>
        <taxon>Helotiales</taxon>
        <taxon>Sclerotiniaceae</taxon>
        <taxon>Botryotinia</taxon>
    </lineage>
</organism>
<comment type="caution">
    <text evidence="2">The sequence shown here is derived from an EMBL/GenBank/DDBJ whole genome shotgun (WGS) entry which is preliminary data.</text>
</comment>
<name>A0A4Z1I2W1_9HELO</name>